<name>A0ACB9YIA1_9PEZI</name>
<accession>A0ACB9YIA1</accession>
<organism evidence="1 2">
    <name type="scientific">Hypoxylon rubiginosum</name>
    <dbReference type="NCBI Taxonomy" id="110542"/>
    <lineage>
        <taxon>Eukaryota</taxon>
        <taxon>Fungi</taxon>
        <taxon>Dikarya</taxon>
        <taxon>Ascomycota</taxon>
        <taxon>Pezizomycotina</taxon>
        <taxon>Sordariomycetes</taxon>
        <taxon>Xylariomycetidae</taxon>
        <taxon>Xylariales</taxon>
        <taxon>Hypoxylaceae</taxon>
        <taxon>Hypoxylon</taxon>
    </lineage>
</organism>
<dbReference type="EMBL" id="MU393654">
    <property type="protein sequence ID" value="KAI4859135.1"/>
    <property type="molecule type" value="Genomic_DNA"/>
</dbReference>
<keyword evidence="2" id="KW-1185">Reference proteome</keyword>
<evidence type="ECO:0000313" key="1">
    <source>
        <dbReference type="EMBL" id="KAI4859135.1"/>
    </source>
</evidence>
<gene>
    <name evidence="1" type="ORF">F4820DRAFT_440670</name>
</gene>
<reference evidence="1 2" key="1">
    <citation type="journal article" date="2022" name="New Phytol.">
        <title>Ecological generalism drives hyperdiversity of secondary metabolite gene clusters in xylarialean endophytes.</title>
        <authorList>
            <person name="Franco M.E.E."/>
            <person name="Wisecaver J.H."/>
            <person name="Arnold A.E."/>
            <person name="Ju Y.M."/>
            <person name="Slot J.C."/>
            <person name="Ahrendt S."/>
            <person name="Moore L.P."/>
            <person name="Eastman K.E."/>
            <person name="Scott K."/>
            <person name="Konkel Z."/>
            <person name="Mondo S.J."/>
            <person name="Kuo A."/>
            <person name="Hayes R.D."/>
            <person name="Haridas S."/>
            <person name="Andreopoulos B."/>
            <person name="Riley R."/>
            <person name="LaButti K."/>
            <person name="Pangilinan J."/>
            <person name="Lipzen A."/>
            <person name="Amirebrahimi M."/>
            <person name="Yan J."/>
            <person name="Adam C."/>
            <person name="Keymanesh K."/>
            <person name="Ng V."/>
            <person name="Louie K."/>
            <person name="Northen T."/>
            <person name="Drula E."/>
            <person name="Henrissat B."/>
            <person name="Hsieh H.M."/>
            <person name="Youens-Clark K."/>
            <person name="Lutzoni F."/>
            <person name="Miadlikowska J."/>
            <person name="Eastwood D.C."/>
            <person name="Hamelin R.C."/>
            <person name="Grigoriev I.V."/>
            <person name="U'Ren J.M."/>
        </authorList>
    </citation>
    <scope>NUCLEOTIDE SEQUENCE [LARGE SCALE GENOMIC DNA]</scope>
    <source>
        <strain evidence="1 2">CBS 119005</strain>
    </source>
</reference>
<evidence type="ECO:0000313" key="2">
    <source>
        <dbReference type="Proteomes" id="UP001497700"/>
    </source>
</evidence>
<proteinExistence type="predicted"/>
<sequence length="71" mass="8138">MRVRPIVFAMLLNRPIFSSPSRSPGLQRMLRLCLWTVAHMRGCVTRSHRALDSSHLGLMASLPDHVHYSLR</sequence>
<protein>
    <submittedName>
        <fullName evidence="1">Uncharacterized protein</fullName>
    </submittedName>
</protein>
<comment type="caution">
    <text evidence="1">The sequence shown here is derived from an EMBL/GenBank/DDBJ whole genome shotgun (WGS) entry which is preliminary data.</text>
</comment>
<dbReference type="Proteomes" id="UP001497700">
    <property type="component" value="Unassembled WGS sequence"/>
</dbReference>